<dbReference type="InterPro" id="IPR052517">
    <property type="entry name" value="GlcG_carb_metab_protein"/>
</dbReference>
<dbReference type="InterPro" id="IPR038084">
    <property type="entry name" value="PduO/GlcC-like_sf"/>
</dbReference>
<protein>
    <recommendedName>
        <fullName evidence="2">Heme-binding protein</fullName>
    </recommendedName>
</protein>
<evidence type="ECO:0008006" key="2">
    <source>
        <dbReference type="Google" id="ProtNLM"/>
    </source>
</evidence>
<dbReference type="Pfam" id="PF03928">
    <property type="entry name" value="HbpS-like"/>
    <property type="match status" value="1"/>
</dbReference>
<dbReference type="AlphaFoldDB" id="A0A3B0WT72"/>
<organism evidence="1">
    <name type="scientific">hydrothermal vent metagenome</name>
    <dbReference type="NCBI Taxonomy" id="652676"/>
    <lineage>
        <taxon>unclassified sequences</taxon>
        <taxon>metagenomes</taxon>
        <taxon>ecological metagenomes</taxon>
    </lineage>
</organism>
<dbReference type="PANTHER" id="PTHR34309:SF10">
    <property type="entry name" value="SLR1406 PROTEIN"/>
    <property type="match status" value="1"/>
</dbReference>
<accession>A0A3B0WT72</accession>
<proteinExistence type="predicted"/>
<name>A0A3B0WT72_9ZZZZ</name>
<reference evidence="1" key="1">
    <citation type="submission" date="2018-06" db="EMBL/GenBank/DDBJ databases">
        <authorList>
            <person name="Zhirakovskaya E."/>
        </authorList>
    </citation>
    <scope>NUCLEOTIDE SEQUENCE</scope>
</reference>
<dbReference type="Gene3D" id="3.30.450.150">
    <property type="entry name" value="Haem-degrading domain"/>
    <property type="match status" value="1"/>
</dbReference>
<dbReference type="SUPFAM" id="SSF143744">
    <property type="entry name" value="GlcG-like"/>
    <property type="match status" value="1"/>
</dbReference>
<dbReference type="EMBL" id="UOFE01000039">
    <property type="protein sequence ID" value="VAW54312.1"/>
    <property type="molecule type" value="Genomic_DNA"/>
</dbReference>
<evidence type="ECO:0000313" key="1">
    <source>
        <dbReference type="EMBL" id="VAW54312.1"/>
    </source>
</evidence>
<dbReference type="InterPro" id="IPR005624">
    <property type="entry name" value="PduO/GlcC-like"/>
</dbReference>
<gene>
    <name evidence="1" type="ORF">MNBD_GAMMA05-792</name>
</gene>
<dbReference type="PANTHER" id="PTHR34309">
    <property type="entry name" value="SLR1406 PROTEIN"/>
    <property type="match status" value="1"/>
</dbReference>
<sequence>MKLIPIMVAFSLLSTPIQSLYANDSLTVKTITMALAKDIATESINICRKKGYQVSAVVVDRNGLIQVALRDDLASRFTLQIAEEKANSVILSGINSGEFRQSRSDIRPELNHMDDIIIMQGALPIEIAGSRIGAIGISGAPGGEKDEDCAQQALEKFSERLEFAE</sequence>